<dbReference type="AlphaFoldDB" id="A0A3E3I9F9"/>
<feature type="modified residue" description="4-aspartylphosphate" evidence="8">
    <location>
        <position position="52"/>
    </location>
</feature>
<keyword evidence="4" id="KW-0805">Transcription regulation</keyword>
<keyword evidence="2 8" id="KW-0597">Phosphoprotein</keyword>
<comment type="function">
    <text evidence="7">May play the central regulatory role in sporulation. It may be an element of the effector pathway responsible for the activation of sporulation genes in response to nutritional stress. Spo0A may act in concert with spo0H (a sigma factor) to control the expression of some genes that are critical to the sporulation process.</text>
</comment>
<dbReference type="GO" id="GO:0006355">
    <property type="term" value="P:regulation of DNA-templated transcription"/>
    <property type="evidence" value="ECO:0007669"/>
    <property type="project" value="InterPro"/>
</dbReference>
<evidence type="ECO:0000256" key="6">
    <source>
        <dbReference type="ARBA" id="ARBA00023163"/>
    </source>
</evidence>
<dbReference type="SMART" id="SM00448">
    <property type="entry name" value="REC"/>
    <property type="match status" value="1"/>
</dbReference>
<evidence type="ECO:0000313" key="12">
    <source>
        <dbReference type="EMBL" id="RGE63709.1"/>
    </source>
</evidence>
<dbReference type="InterPro" id="IPR001789">
    <property type="entry name" value="Sig_transdc_resp-reg_receiver"/>
</dbReference>
<dbReference type="CDD" id="cd17574">
    <property type="entry name" value="REC_OmpR"/>
    <property type="match status" value="1"/>
</dbReference>
<evidence type="ECO:0000256" key="9">
    <source>
        <dbReference type="PROSITE-ProRule" id="PRU01091"/>
    </source>
</evidence>
<dbReference type="InterPro" id="IPR039420">
    <property type="entry name" value="WalR-like"/>
</dbReference>
<evidence type="ECO:0000256" key="1">
    <source>
        <dbReference type="ARBA" id="ARBA00018672"/>
    </source>
</evidence>
<dbReference type="Gene3D" id="1.10.10.10">
    <property type="entry name" value="Winged helix-like DNA-binding domain superfamily/Winged helix DNA-binding domain"/>
    <property type="match status" value="1"/>
</dbReference>
<sequence>MKKILIVEDDTLLNTTLVYNLQEEKLSAASAFSCAQARKLLETERYDMTILDVNLPDGDGFSLCREFKKNFPAMAVLFLTANDLERDMLKGFELGAADYVSKPFPVKVLVKKVKTLLQLCSTRQEQPDGIYEDGELRIDLRSLRTVYHGKEIQFTPLEYRLLEIFTSNPGIVLTRQKLLEKLWDEQENYVDEHTLTTVISRVRGKLEGEYPYIKTVYGMGYLWNGRQERRL</sequence>
<dbReference type="GO" id="GO:0000156">
    <property type="term" value="F:phosphorelay response regulator activity"/>
    <property type="evidence" value="ECO:0007669"/>
    <property type="project" value="TreeGrafter"/>
</dbReference>
<evidence type="ECO:0000259" key="11">
    <source>
        <dbReference type="PROSITE" id="PS51755"/>
    </source>
</evidence>
<evidence type="ECO:0000256" key="5">
    <source>
        <dbReference type="ARBA" id="ARBA00023125"/>
    </source>
</evidence>
<feature type="domain" description="OmpR/PhoB-type" evidence="11">
    <location>
        <begin position="128"/>
        <end position="225"/>
    </location>
</feature>
<dbReference type="Pfam" id="PF00072">
    <property type="entry name" value="Response_reg"/>
    <property type="match status" value="1"/>
</dbReference>
<dbReference type="GO" id="GO:0005829">
    <property type="term" value="C:cytosol"/>
    <property type="evidence" value="ECO:0007669"/>
    <property type="project" value="TreeGrafter"/>
</dbReference>
<feature type="domain" description="Response regulatory" evidence="10">
    <location>
        <begin position="3"/>
        <end position="117"/>
    </location>
</feature>
<feature type="DNA-binding region" description="OmpR/PhoB-type" evidence="9">
    <location>
        <begin position="128"/>
        <end position="225"/>
    </location>
</feature>
<name>A0A3E3I9F9_9FIRM</name>
<organism evidence="12 13">
    <name type="scientific">Eisenbergiella massiliensis</name>
    <dbReference type="NCBI Taxonomy" id="1720294"/>
    <lineage>
        <taxon>Bacteria</taxon>
        <taxon>Bacillati</taxon>
        <taxon>Bacillota</taxon>
        <taxon>Clostridia</taxon>
        <taxon>Lachnospirales</taxon>
        <taxon>Lachnospiraceae</taxon>
        <taxon>Eisenbergiella</taxon>
    </lineage>
</organism>
<dbReference type="PANTHER" id="PTHR48111">
    <property type="entry name" value="REGULATOR OF RPOS"/>
    <property type="match status" value="1"/>
</dbReference>
<dbReference type="PROSITE" id="PS51755">
    <property type="entry name" value="OMPR_PHOB"/>
    <property type="match status" value="1"/>
</dbReference>
<dbReference type="RefSeq" id="WP_035323035.1">
    <property type="nucleotide sequence ID" value="NZ_QVLV01000003.1"/>
</dbReference>
<dbReference type="PANTHER" id="PTHR48111:SF40">
    <property type="entry name" value="PHOSPHATE REGULON TRANSCRIPTIONAL REGULATORY PROTEIN PHOB"/>
    <property type="match status" value="1"/>
</dbReference>
<gene>
    <name evidence="12" type="ORF">DXC51_06455</name>
</gene>
<dbReference type="Proteomes" id="UP000260812">
    <property type="component" value="Unassembled WGS sequence"/>
</dbReference>
<dbReference type="InterPro" id="IPR001867">
    <property type="entry name" value="OmpR/PhoB-type_DNA-bd"/>
</dbReference>
<evidence type="ECO:0000256" key="8">
    <source>
        <dbReference type="PROSITE-ProRule" id="PRU00169"/>
    </source>
</evidence>
<keyword evidence="13" id="KW-1185">Reference proteome</keyword>
<evidence type="ECO:0000259" key="10">
    <source>
        <dbReference type="PROSITE" id="PS50110"/>
    </source>
</evidence>
<keyword evidence="5 9" id="KW-0238">DNA-binding</keyword>
<accession>A0A3E3I9F9</accession>
<dbReference type="EMBL" id="QVLV01000003">
    <property type="protein sequence ID" value="RGE63709.1"/>
    <property type="molecule type" value="Genomic_DNA"/>
</dbReference>
<comment type="caution">
    <text evidence="12">The sequence shown here is derived from an EMBL/GenBank/DDBJ whole genome shotgun (WGS) entry which is preliminary data.</text>
</comment>
<reference evidence="12" key="1">
    <citation type="submission" date="2018-08" db="EMBL/GenBank/DDBJ databases">
        <title>A genome reference for cultivated species of the human gut microbiota.</title>
        <authorList>
            <person name="Zou Y."/>
            <person name="Xue W."/>
            <person name="Luo G."/>
        </authorList>
    </citation>
    <scope>NUCLEOTIDE SEQUENCE [LARGE SCALE GENOMIC DNA]</scope>
    <source>
        <strain evidence="12">TF05-5AC</strain>
    </source>
</reference>
<protein>
    <recommendedName>
        <fullName evidence="1">Stage 0 sporulation protein A homolog</fullName>
    </recommendedName>
</protein>
<keyword evidence="3" id="KW-0902">Two-component regulatory system</keyword>
<dbReference type="SMART" id="SM00862">
    <property type="entry name" value="Trans_reg_C"/>
    <property type="match status" value="1"/>
</dbReference>
<evidence type="ECO:0000256" key="3">
    <source>
        <dbReference type="ARBA" id="ARBA00023012"/>
    </source>
</evidence>
<dbReference type="GO" id="GO:0032993">
    <property type="term" value="C:protein-DNA complex"/>
    <property type="evidence" value="ECO:0007669"/>
    <property type="project" value="TreeGrafter"/>
</dbReference>
<keyword evidence="6" id="KW-0804">Transcription</keyword>
<dbReference type="InterPro" id="IPR011006">
    <property type="entry name" value="CheY-like_superfamily"/>
</dbReference>
<evidence type="ECO:0000313" key="13">
    <source>
        <dbReference type="Proteomes" id="UP000260812"/>
    </source>
</evidence>
<proteinExistence type="predicted"/>
<dbReference type="Gene3D" id="3.40.50.2300">
    <property type="match status" value="1"/>
</dbReference>
<dbReference type="InterPro" id="IPR036388">
    <property type="entry name" value="WH-like_DNA-bd_sf"/>
</dbReference>
<dbReference type="GeneID" id="97986528"/>
<evidence type="ECO:0000256" key="2">
    <source>
        <dbReference type="ARBA" id="ARBA00022553"/>
    </source>
</evidence>
<dbReference type="GO" id="GO:0000976">
    <property type="term" value="F:transcription cis-regulatory region binding"/>
    <property type="evidence" value="ECO:0007669"/>
    <property type="project" value="TreeGrafter"/>
</dbReference>
<dbReference type="Pfam" id="PF00486">
    <property type="entry name" value="Trans_reg_C"/>
    <property type="match status" value="1"/>
</dbReference>
<dbReference type="PROSITE" id="PS50110">
    <property type="entry name" value="RESPONSE_REGULATORY"/>
    <property type="match status" value="1"/>
</dbReference>
<dbReference type="CDD" id="cd00383">
    <property type="entry name" value="trans_reg_C"/>
    <property type="match status" value="1"/>
</dbReference>
<dbReference type="SUPFAM" id="SSF52172">
    <property type="entry name" value="CheY-like"/>
    <property type="match status" value="1"/>
</dbReference>
<evidence type="ECO:0000256" key="4">
    <source>
        <dbReference type="ARBA" id="ARBA00023015"/>
    </source>
</evidence>
<evidence type="ECO:0000256" key="7">
    <source>
        <dbReference type="ARBA" id="ARBA00024867"/>
    </source>
</evidence>